<dbReference type="InterPro" id="IPR013087">
    <property type="entry name" value="Znf_C2H2_type"/>
</dbReference>
<dbReference type="InterPro" id="IPR036236">
    <property type="entry name" value="Znf_C2H2_sf"/>
</dbReference>
<reference evidence="10" key="1">
    <citation type="submission" date="2020-11" db="EMBL/GenBank/DDBJ databases">
        <authorList>
            <person name="Tran Van P."/>
        </authorList>
    </citation>
    <scope>NUCLEOTIDE SEQUENCE</scope>
</reference>
<dbReference type="PANTHER" id="PTHR24381">
    <property type="entry name" value="ZINC FINGER PROTEIN"/>
    <property type="match status" value="1"/>
</dbReference>
<evidence type="ECO:0000256" key="2">
    <source>
        <dbReference type="ARBA" id="ARBA00022723"/>
    </source>
</evidence>
<dbReference type="PANTHER" id="PTHR24381:SF393">
    <property type="entry name" value="CHROMATIN-LINKED ADAPTOR FOR MSL PROTEINS, ISOFORM B"/>
    <property type="match status" value="1"/>
</dbReference>
<name>A0A7R9G4M7_TIMSH</name>
<dbReference type="GO" id="GO:0005634">
    <property type="term" value="C:nucleus"/>
    <property type="evidence" value="ECO:0007669"/>
    <property type="project" value="UniProtKB-SubCell"/>
</dbReference>
<evidence type="ECO:0000256" key="6">
    <source>
        <dbReference type="ARBA" id="ARBA00023242"/>
    </source>
</evidence>
<proteinExistence type="predicted"/>
<keyword evidence="6" id="KW-0539">Nucleus</keyword>
<keyword evidence="8" id="KW-0472">Membrane</keyword>
<keyword evidence="3" id="KW-0677">Repeat</keyword>
<organism evidence="10">
    <name type="scientific">Timema shepardi</name>
    <name type="common">Walking stick</name>
    <dbReference type="NCBI Taxonomy" id="629360"/>
    <lineage>
        <taxon>Eukaryota</taxon>
        <taxon>Metazoa</taxon>
        <taxon>Ecdysozoa</taxon>
        <taxon>Arthropoda</taxon>
        <taxon>Hexapoda</taxon>
        <taxon>Insecta</taxon>
        <taxon>Pterygota</taxon>
        <taxon>Neoptera</taxon>
        <taxon>Polyneoptera</taxon>
        <taxon>Phasmatodea</taxon>
        <taxon>Timematodea</taxon>
        <taxon>Timematoidea</taxon>
        <taxon>Timematidae</taxon>
        <taxon>Timema</taxon>
    </lineage>
</organism>
<protein>
    <recommendedName>
        <fullName evidence="9">C2H2-type domain-containing protein</fullName>
    </recommendedName>
</protein>
<sequence>MRLISLLMVNTDLTKVGVCGKCFKLNSTLKTYLNTHDKHKPHKCDLKPFLTLISLFMVKINFTNISFMASVSNQIESLTFISLIMVNTDLTNVMFVASGSNQIATLTLISLVIVNTDLTNVMSEASVSNRRAILKLIYLFIINNDQTNWLKKKGTLNTHQLVHGGQIMDTTFLNNETILYQKNREKYKCRDYGESYTKNNNLKSQLLNQCERRPYKCDLCGKTDLTHVMFVVSVSNEKVTLNLITSVIVNTDLTNVMFSLNFTIKTHLGIHRKHTDITNVMFVVGATIQILTLKIILLFKMNKDLTNPSKEKNTLKIHLLTYTEHRSHKYDFCGKCFIKKGTLSTHLLVHGEQSPTHATTTTTTTTTTTINPFSLLFTFYTTKDKRSPMYSPRSGREF</sequence>
<keyword evidence="4 7" id="KW-0863">Zinc-finger</keyword>
<dbReference type="Gene3D" id="3.30.160.60">
    <property type="entry name" value="Classic Zinc Finger"/>
    <property type="match status" value="3"/>
</dbReference>
<comment type="subcellular location">
    <subcellularLocation>
        <location evidence="1">Nucleus</location>
    </subcellularLocation>
</comment>
<keyword evidence="5" id="KW-0862">Zinc</keyword>
<evidence type="ECO:0000256" key="8">
    <source>
        <dbReference type="SAM" id="Phobius"/>
    </source>
</evidence>
<dbReference type="PROSITE" id="PS50157">
    <property type="entry name" value="ZINC_FINGER_C2H2_2"/>
    <property type="match status" value="1"/>
</dbReference>
<evidence type="ECO:0000313" key="10">
    <source>
        <dbReference type="EMBL" id="CAD7266947.1"/>
    </source>
</evidence>
<evidence type="ECO:0000256" key="5">
    <source>
        <dbReference type="ARBA" id="ARBA00022833"/>
    </source>
</evidence>
<evidence type="ECO:0000256" key="4">
    <source>
        <dbReference type="ARBA" id="ARBA00022771"/>
    </source>
</evidence>
<feature type="transmembrane region" description="Helical" evidence="8">
    <location>
        <begin position="280"/>
        <end position="299"/>
    </location>
</feature>
<dbReference type="SUPFAM" id="SSF57667">
    <property type="entry name" value="beta-beta-alpha zinc fingers"/>
    <property type="match status" value="3"/>
</dbReference>
<keyword evidence="8" id="KW-1133">Transmembrane helix</keyword>
<keyword evidence="2" id="KW-0479">Metal-binding</keyword>
<feature type="domain" description="C2H2-type" evidence="9">
    <location>
        <begin position="328"/>
        <end position="355"/>
    </location>
</feature>
<dbReference type="GO" id="GO:0008270">
    <property type="term" value="F:zinc ion binding"/>
    <property type="evidence" value="ECO:0007669"/>
    <property type="project" value="UniProtKB-KW"/>
</dbReference>
<dbReference type="EMBL" id="OC008019">
    <property type="protein sequence ID" value="CAD7266947.1"/>
    <property type="molecule type" value="Genomic_DNA"/>
</dbReference>
<accession>A0A7R9G4M7</accession>
<evidence type="ECO:0000259" key="9">
    <source>
        <dbReference type="PROSITE" id="PS50157"/>
    </source>
</evidence>
<dbReference type="AlphaFoldDB" id="A0A7R9G4M7"/>
<evidence type="ECO:0000256" key="7">
    <source>
        <dbReference type="PROSITE-ProRule" id="PRU00042"/>
    </source>
</evidence>
<evidence type="ECO:0000256" key="3">
    <source>
        <dbReference type="ARBA" id="ARBA00022737"/>
    </source>
</evidence>
<evidence type="ECO:0000256" key="1">
    <source>
        <dbReference type="ARBA" id="ARBA00004123"/>
    </source>
</evidence>
<keyword evidence="8" id="KW-0812">Transmembrane</keyword>
<dbReference type="GO" id="GO:0000977">
    <property type="term" value="F:RNA polymerase II transcription regulatory region sequence-specific DNA binding"/>
    <property type="evidence" value="ECO:0007669"/>
    <property type="project" value="TreeGrafter"/>
</dbReference>
<gene>
    <name evidence="10" type="ORF">TSIB3V08_LOCUS10961</name>
</gene>
<dbReference type="GO" id="GO:0000981">
    <property type="term" value="F:DNA-binding transcription factor activity, RNA polymerase II-specific"/>
    <property type="evidence" value="ECO:0007669"/>
    <property type="project" value="TreeGrafter"/>
</dbReference>